<accession>A0A3B0QS12</accession>
<comment type="pathway">
    <text evidence="1">Cofactor biosynthesis; adenosylcobalamin biosynthesis.</text>
</comment>
<dbReference type="GO" id="GO:0016993">
    <property type="term" value="F:precorrin-8X methylmutase activity"/>
    <property type="evidence" value="ECO:0007669"/>
    <property type="project" value="InterPro"/>
</dbReference>
<keyword evidence="5 8" id="KW-0413">Isomerase</keyword>
<evidence type="ECO:0000256" key="1">
    <source>
        <dbReference type="ARBA" id="ARBA00004953"/>
    </source>
</evidence>
<dbReference type="InterPro" id="IPR036588">
    <property type="entry name" value="CobH/CbiC_sf"/>
</dbReference>
<dbReference type="AlphaFoldDB" id="A0A3B0QS12"/>
<gene>
    <name evidence="8" type="ORF">MNBD_DELTA01-687</name>
</gene>
<dbReference type="EC" id="5.4.99.60" evidence="8"/>
<dbReference type="CDD" id="cd03416">
    <property type="entry name" value="CbiX_SirB_N"/>
    <property type="match status" value="1"/>
</dbReference>
<sequence>MKNRKGFLIIAHGSRREEANERVYELTAQLKNYFQTDLFEPAFMELAKPSIRDGINALAARDIDEIVAFPFFLFKGMHYSKDVPNIIERAVAKLDKDIKITMMDPVGMHPQVFDLVQEMLYDQVTDQFEFKKIEPSKIEDKSMEIIERAIEDAEMPEDERPVVKRVIHTTGDFDFLKSMIFQGNAVAEGCKALLAKKTIFTDVTMVQAGVNKRFGHEVRCVLNDPGVEEGAAKAGMTKAAYALRSLGTKLNGNIVAIGNAPTALIKLVDMIKQEGIRPALVIGIPVGFVNAKESKEYLRGIDEVPYITNRGQKGGSTVAAAIVNALIKAQFMAA</sequence>
<dbReference type="PANTHER" id="PTHR43588:SF1">
    <property type="entry name" value="COBALT-PRECORRIN-8 METHYLMUTASE"/>
    <property type="match status" value="1"/>
</dbReference>
<evidence type="ECO:0000256" key="3">
    <source>
        <dbReference type="ARBA" id="ARBA00022573"/>
    </source>
</evidence>
<keyword evidence="4" id="KW-0479">Metal-binding</keyword>
<dbReference type="UniPathway" id="UPA00148"/>
<dbReference type="GO" id="GO:0046872">
    <property type="term" value="F:metal ion binding"/>
    <property type="evidence" value="ECO:0007669"/>
    <property type="project" value="UniProtKB-KW"/>
</dbReference>
<evidence type="ECO:0000313" key="8">
    <source>
        <dbReference type="EMBL" id="VAV83032.1"/>
    </source>
</evidence>
<evidence type="ECO:0000256" key="2">
    <source>
        <dbReference type="ARBA" id="ARBA00009774"/>
    </source>
</evidence>
<evidence type="ECO:0000256" key="4">
    <source>
        <dbReference type="ARBA" id="ARBA00022723"/>
    </source>
</evidence>
<feature type="domain" description="Cobalamin biosynthesis precorrin-8X methylmutase CobH/CbiC" evidence="7">
    <location>
        <begin position="137"/>
        <end position="328"/>
    </location>
</feature>
<proteinExistence type="inferred from homology"/>
<dbReference type="Pfam" id="PF02570">
    <property type="entry name" value="CbiC"/>
    <property type="match status" value="1"/>
</dbReference>
<evidence type="ECO:0000256" key="5">
    <source>
        <dbReference type="ARBA" id="ARBA00023235"/>
    </source>
</evidence>
<protein>
    <submittedName>
        <fullName evidence="8">Cobalt-precorrin-8 methylmutase</fullName>
        <ecNumber evidence="8">5.4.99.60</ecNumber>
    </submittedName>
</protein>
<evidence type="ECO:0000259" key="7">
    <source>
        <dbReference type="Pfam" id="PF02570"/>
    </source>
</evidence>
<reference evidence="8" key="1">
    <citation type="submission" date="2018-06" db="EMBL/GenBank/DDBJ databases">
        <authorList>
            <person name="Zhirakovskaya E."/>
        </authorList>
    </citation>
    <scope>NUCLEOTIDE SEQUENCE</scope>
</reference>
<dbReference type="SUPFAM" id="SSF63965">
    <property type="entry name" value="Precorrin-8X methylmutase CbiC/CobH"/>
    <property type="match status" value="1"/>
</dbReference>
<dbReference type="InterPro" id="IPR002762">
    <property type="entry name" value="CbiX-like"/>
</dbReference>
<keyword evidence="6" id="KW-0456">Lyase</keyword>
<dbReference type="Pfam" id="PF01903">
    <property type="entry name" value="CbiX"/>
    <property type="match status" value="1"/>
</dbReference>
<dbReference type="PANTHER" id="PTHR43588">
    <property type="entry name" value="COBALT-PRECORRIN-8 METHYLMUTASE"/>
    <property type="match status" value="1"/>
</dbReference>
<dbReference type="Gene3D" id="3.40.50.1400">
    <property type="match status" value="1"/>
</dbReference>
<keyword evidence="3" id="KW-0169">Cobalamin biosynthesis</keyword>
<name>A0A3B0QS12_9ZZZZ</name>
<dbReference type="EMBL" id="UOEA01000034">
    <property type="protein sequence ID" value="VAV83032.1"/>
    <property type="molecule type" value="Genomic_DNA"/>
</dbReference>
<dbReference type="GO" id="GO:0016829">
    <property type="term" value="F:lyase activity"/>
    <property type="evidence" value="ECO:0007669"/>
    <property type="project" value="UniProtKB-KW"/>
</dbReference>
<comment type="similarity">
    <text evidence="2">Belongs to the CobH/CbiC family.</text>
</comment>
<dbReference type="Gene3D" id="3.40.50.10230">
    <property type="entry name" value="Cobalamin biosynthesis CobH/CbiC, precorrin-8X methylmutase"/>
    <property type="match status" value="1"/>
</dbReference>
<dbReference type="GO" id="GO:0043778">
    <property type="term" value="F:cobalt-precorrin-8 methylmutase activity"/>
    <property type="evidence" value="ECO:0007669"/>
    <property type="project" value="UniProtKB-EC"/>
</dbReference>
<dbReference type="InterPro" id="IPR003722">
    <property type="entry name" value="Cbl_synth_CobH/CbiC"/>
</dbReference>
<dbReference type="SUPFAM" id="SSF53800">
    <property type="entry name" value="Chelatase"/>
    <property type="match status" value="1"/>
</dbReference>
<dbReference type="GO" id="GO:0009236">
    <property type="term" value="P:cobalamin biosynthetic process"/>
    <property type="evidence" value="ECO:0007669"/>
    <property type="project" value="UniProtKB-UniPathway"/>
</dbReference>
<organism evidence="8">
    <name type="scientific">hydrothermal vent metagenome</name>
    <dbReference type="NCBI Taxonomy" id="652676"/>
    <lineage>
        <taxon>unclassified sequences</taxon>
        <taxon>metagenomes</taxon>
        <taxon>ecological metagenomes</taxon>
    </lineage>
</organism>
<evidence type="ECO:0000256" key="6">
    <source>
        <dbReference type="ARBA" id="ARBA00023239"/>
    </source>
</evidence>